<gene>
    <name evidence="9" type="ORF">QYE76_000635</name>
</gene>
<evidence type="ECO:0000256" key="3">
    <source>
        <dbReference type="ARBA" id="ARBA00022695"/>
    </source>
</evidence>
<accession>A0AAD8RKA8</accession>
<keyword evidence="5" id="KW-0255">Endonuclease</keyword>
<keyword evidence="6" id="KW-0378">Hydrolase</keyword>
<keyword evidence="3" id="KW-0548">Nucleotidyltransferase</keyword>
<dbReference type="GO" id="GO:0003964">
    <property type="term" value="F:RNA-directed DNA polymerase activity"/>
    <property type="evidence" value="ECO:0007669"/>
    <property type="project" value="UniProtKB-KW"/>
</dbReference>
<dbReference type="InterPro" id="IPR043128">
    <property type="entry name" value="Rev_trsase/Diguanyl_cyclase"/>
</dbReference>
<keyword evidence="10" id="KW-1185">Reference proteome</keyword>
<evidence type="ECO:0000313" key="9">
    <source>
        <dbReference type="EMBL" id="KAK1626320.1"/>
    </source>
</evidence>
<keyword evidence="1" id="KW-0645">Protease</keyword>
<evidence type="ECO:0000313" key="10">
    <source>
        <dbReference type="Proteomes" id="UP001231189"/>
    </source>
</evidence>
<dbReference type="SUPFAM" id="SSF56672">
    <property type="entry name" value="DNA/RNA polymerases"/>
    <property type="match status" value="1"/>
</dbReference>
<dbReference type="InterPro" id="IPR043502">
    <property type="entry name" value="DNA/RNA_pol_sf"/>
</dbReference>
<dbReference type="PANTHER" id="PTHR24559">
    <property type="entry name" value="TRANSPOSON TY3-I GAG-POL POLYPROTEIN"/>
    <property type="match status" value="1"/>
</dbReference>
<keyword evidence="2" id="KW-0808">Transferase</keyword>
<feature type="domain" description="Reverse transcriptase" evidence="8">
    <location>
        <begin position="1"/>
        <end position="194"/>
    </location>
</feature>
<comment type="caution">
    <text evidence="9">The sequence shown here is derived from an EMBL/GenBank/DDBJ whole genome shotgun (WGS) entry which is preliminary data.</text>
</comment>
<dbReference type="GO" id="GO:0006508">
    <property type="term" value="P:proteolysis"/>
    <property type="evidence" value="ECO:0007669"/>
    <property type="project" value="UniProtKB-KW"/>
</dbReference>
<dbReference type="Pfam" id="PF00078">
    <property type="entry name" value="RVT_1"/>
    <property type="match status" value="1"/>
</dbReference>
<evidence type="ECO:0000256" key="5">
    <source>
        <dbReference type="ARBA" id="ARBA00022759"/>
    </source>
</evidence>
<evidence type="ECO:0000259" key="8">
    <source>
        <dbReference type="PROSITE" id="PS50878"/>
    </source>
</evidence>
<dbReference type="InterPro" id="IPR000477">
    <property type="entry name" value="RT_dom"/>
</dbReference>
<dbReference type="Gene3D" id="3.30.70.270">
    <property type="match status" value="1"/>
</dbReference>
<sequence length="214" mass="24823">MFCSITVKIRFYPFSTCTTSVSQFFHPTVCRFAESLFKIIFFLCSSFPSRCTSALLCKFPIPVVDELLDEVHGARFFTKLDLRSGYHQVRMHLDDIAKTAFRTHHGHYEFLVMPFGLSNAPATFQALMNDVLSPYLRRFVLVFFDDILIYSTSWAEHLQHVAIIFNELQTHRLHLKRSKCSFGTTSVAYLGHVISDTREAHVRWEPQVEGMMRI</sequence>
<organism evidence="9 10">
    <name type="scientific">Lolium multiflorum</name>
    <name type="common">Italian ryegrass</name>
    <name type="synonym">Lolium perenne subsp. multiflorum</name>
    <dbReference type="NCBI Taxonomy" id="4521"/>
    <lineage>
        <taxon>Eukaryota</taxon>
        <taxon>Viridiplantae</taxon>
        <taxon>Streptophyta</taxon>
        <taxon>Embryophyta</taxon>
        <taxon>Tracheophyta</taxon>
        <taxon>Spermatophyta</taxon>
        <taxon>Magnoliopsida</taxon>
        <taxon>Liliopsida</taxon>
        <taxon>Poales</taxon>
        <taxon>Poaceae</taxon>
        <taxon>BOP clade</taxon>
        <taxon>Pooideae</taxon>
        <taxon>Poodae</taxon>
        <taxon>Poeae</taxon>
        <taxon>Poeae Chloroplast Group 2 (Poeae type)</taxon>
        <taxon>Loliodinae</taxon>
        <taxon>Loliinae</taxon>
        <taxon>Lolium</taxon>
    </lineage>
</organism>
<dbReference type="EMBL" id="JAUUTY010000005">
    <property type="protein sequence ID" value="KAK1626320.1"/>
    <property type="molecule type" value="Genomic_DNA"/>
</dbReference>
<keyword evidence="7" id="KW-0695">RNA-directed DNA polymerase</keyword>
<dbReference type="InterPro" id="IPR053134">
    <property type="entry name" value="RNA-dir_DNA_polymerase"/>
</dbReference>
<dbReference type="Gene3D" id="3.10.10.10">
    <property type="entry name" value="HIV Type 1 Reverse Transcriptase, subunit A, domain 1"/>
    <property type="match status" value="1"/>
</dbReference>
<evidence type="ECO:0000256" key="6">
    <source>
        <dbReference type="ARBA" id="ARBA00022801"/>
    </source>
</evidence>
<evidence type="ECO:0000256" key="2">
    <source>
        <dbReference type="ARBA" id="ARBA00022679"/>
    </source>
</evidence>
<dbReference type="CDD" id="cd01647">
    <property type="entry name" value="RT_LTR"/>
    <property type="match status" value="1"/>
</dbReference>
<dbReference type="GO" id="GO:0004519">
    <property type="term" value="F:endonuclease activity"/>
    <property type="evidence" value="ECO:0007669"/>
    <property type="project" value="UniProtKB-KW"/>
</dbReference>
<dbReference type="GO" id="GO:0008233">
    <property type="term" value="F:peptidase activity"/>
    <property type="evidence" value="ECO:0007669"/>
    <property type="project" value="UniProtKB-KW"/>
</dbReference>
<keyword evidence="4" id="KW-0540">Nuclease</keyword>
<evidence type="ECO:0000256" key="1">
    <source>
        <dbReference type="ARBA" id="ARBA00022670"/>
    </source>
</evidence>
<protein>
    <recommendedName>
        <fullName evidence="8">Reverse transcriptase domain-containing protein</fullName>
    </recommendedName>
</protein>
<reference evidence="9" key="1">
    <citation type="submission" date="2023-07" db="EMBL/GenBank/DDBJ databases">
        <title>A chromosome-level genome assembly of Lolium multiflorum.</title>
        <authorList>
            <person name="Chen Y."/>
            <person name="Copetti D."/>
            <person name="Kolliker R."/>
            <person name="Studer B."/>
        </authorList>
    </citation>
    <scope>NUCLEOTIDE SEQUENCE</scope>
    <source>
        <strain evidence="9">02402/16</strain>
        <tissue evidence="9">Leaf</tissue>
    </source>
</reference>
<name>A0AAD8RKA8_LOLMU</name>
<dbReference type="AlphaFoldDB" id="A0AAD8RKA8"/>
<dbReference type="Proteomes" id="UP001231189">
    <property type="component" value="Unassembled WGS sequence"/>
</dbReference>
<dbReference type="PROSITE" id="PS50878">
    <property type="entry name" value="RT_POL"/>
    <property type="match status" value="1"/>
</dbReference>
<dbReference type="FunFam" id="3.10.10.10:FF:000007">
    <property type="entry name" value="Retrovirus-related Pol polyprotein from transposon 17.6-like Protein"/>
    <property type="match status" value="1"/>
</dbReference>
<proteinExistence type="predicted"/>
<dbReference type="PANTHER" id="PTHR24559:SF452">
    <property type="entry name" value="INTEGRASE CATALYTIC DOMAIN-CONTAINING PROTEIN"/>
    <property type="match status" value="1"/>
</dbReference>
<evidence type="ECO:0000256" key="4">
    <source>
        <dbReference type="ARBA" id="ARBA00022722"/>
    </source>
</evidence>
<evidence type="ECO:0000256" key="7">
    <source>
        <dbReference type="ARBA" id="ARBA00022918"/>
    </source>
</evidence>